<organism evidence="3 4">
    <name type="scientific">Globodera rostochiensis</name>
    <name type="common">Golden nematode worm</name>
    <name type="synonym">Heterodera rostochiensis</name>
    <dbReference type="NCBI Taxonomy" id="31243"/>
    <lineage>
        <taxon>Eukaryota</taxon>
        <taxon>Metazoa</taxon>
        <taxon>Ecdysozoa</taxon>
        <taxon>Nematoda</taxon>
        <taxon>Chromadorea</taxon>
        <taxon>Rhabditida</taxon>
        <taxon>Tylenchina</taxon>
        <taxon>Tylenchomorpha</taxon>
        <taxon>Tylenchoidea</taxon>
        <taxon>Heteroderidae</taxon>
        <taxon>Heteroderinae</taxon>
        <taxon>Globodera</taxon>
    </lineage>
</organism>
<evidence type="ECO:0000256" key="1">
    <source>
        <dbReference type="SAM" id="Phobius"/>
    </source>
</evidence>
<dbReference type="CDD" id="cd04301">
    <property type="entry name" value="NAT_SF"/>
    <property type="match status" value="1"/>
</dbReference>
<name>A0A914I5E5_GLORO</name>
<keyword evidence="1" id="KW-1133">Transmembrane helix</keyword>
<keyword evidence="3" id="KW-1185">Reference proteome</keyword>
<accession>A0A914I5E5</accession>
<dbReference type="GO" id="GO:0016747">
    <property type="term" value="F:acyltransferase activity, transferring groups other than amino-acyl groups"/>
    <property type="evidence" value="ECO:0007669"/>
    <property type="project" value="InterPro"/>
</dbReference>
<dbReference type="InterPro" id="IPR016181">
    <property type="entry name" value="Acyl_CoA_acyltransferase"/>
</dbReference>
<dbReference type="SUPFAM" id="SSF55729">
    <property type="entry name" value="Acyl-CoA N-acyltransferases (Nat)"/>
    <property type="match status" value="1"/>
</dbReference>
<proteinExistence type="predicted"/>
<sequence length="457" mass="52223">MFIDEVFSYYVLASICVVVVFFSFASIRPENAKRVRRPSASSPVHFHIIKLNIHSTDRPSVRHQTSSNWHLTMSIQRHFINKLSSSSPQGMMWCCKTVLPLRHCANVAAAQIQNAQHALLPFLHKTAADNEGDVDPVVQHPPSVPKWKQAGLRIERNCSDQIFQTIAKEVVDKFGWDNSAYDYGLWNKVFGSNFSMFFALDQNRQPMGCISMALYPQVAHWSMYYVKERYRGHQLGHALTNRSMELAGDRPIFCYGVADMWFKYAEDYGLNHLLDWRLWEMLANCADVRPERLDDDSSVELKDWREVSFDKLLSFDRLQTVGIDRTAYLQGALRLPQSVAKVAVCKATKEVVGTCQARQLLNRRVGISLFYADRPSIASALLRDVLLHFAGPDPSTKFDTLLYKTPSNNTESVRLFRQLIQNGPVERQVLTPQFSRYALPFPGQRIFSIGDEHVSLI</sequence>
<reference evidence="4" key="1">
    <citation type="submission" date="2022-11" db="UniProtKB">
        <authorList>
            <consortium name="WormBaseParasite"/>
        </authorList>
    </citation>
    <scope>IDENTIFICATION</scope>
</reference>
<evidence type="ECO:0000259" key="2">
    <source>
        <dbReference type="PROSITE" id="PS51186"/>
    </source>
</evidence>
<dbReference type="AlphaFoldDB" id="A0A914I5E5"/>
<dbReference type="InterPro" id="IPR000182">
    <property type="entry name" value="GNAT_dom"/>
</dbReference>
<keyword evidence="1" id="KW-0472">Membrane</keyword>
<feature type="transmembrane region" description="Helical" evidence="1">
    <location>
        <begin position="6"/>
        <end position="27"/>
    </location>
</feature>
<dbReference type="PROSITE" id="PS51186">
    <property type="entry name" value="GNAT"/>
    <property type="match status" value="1"/>
</dbReference>
<dbReference type="Proteomes" id="UP000887572">
    <property type="component" value="Unplaced"/>
</dbReference>
<evidence type="ECO:0000313" key="3">
    <source>
        <dbReference type="Proteomes" id="UP000887572"/>
    </source>
</evidence>
<protein>
    <submittedName>
        <fullName evidence="4">N-acetyltransferase domain-containing protein</fullName>
    </submittedName>
</protein>
<dbReference type="Gene3D" id="3.40.630.30">
    <property type="match status" value="1"/>
</dbReference>
<dbReference type="PANTHER" id="PTHR47408">
    <property type="entry name" value="PROTEIN CBG01304-RELATED"/>
    <property type="match status" value="1"/>
</dbReference>
<dbReference type="Pfam" id="PF00583">
    <property type="entry name" value="Acetyltransf_1"/>
    <property type="match status" value="1"/>
</dbReference>
<evidence type="ECO:0000313" key="4">
    <source>
        <dbReference type="WBParaSite" id="Gr19_v10_g768.t1"/>
    </source>
</evidence>
<keyword evidence="1" id="KW-0812">Transmembrane</keyword>
<dbReference type="WBParaSite" id="Gr19_v10_g768.t1">
    <property type="protein sequence ID" value="Gr19_v10_g768.t1"/>
    <property type="gene ID" value="Gr19_v10_g768"/>
</dbReference>
<feature type="domain" description="N-acetyltransferase" evidence="2">
    <location>
        <begin position="153"/>
        <end position="286"/>
    </location>
</feature>
<dbReference type="PANTHER" id="PTHR47408:SF1">
    <property type="entry name" value="N-ACETYLTRANSFERASE DOMAIN-CONTAINING PROTEIN"/>
    <property type="match status" value="1"/>
</dbReference>